<organism evidence="2 3">
    <name type="scientific">Rotaria magnacalcarata</name>
    <dbReference type="NCBI Taxonomy" id="392030"/>
    <lineage>
        <taxon>Eukaryota</taxon>
        <taxon>Metazoa</taxon>
        <taxon>Spiralia</taxon>
        <taxon>Gnathifera</taxon>
        <taxon>Rotifera</taxon>
        <taxon>Eurotatoria</taxon>
        <taxon>Bdelloidea</taxon>
        <taxon>Philodinida</taxon>
        <taxon>Philodinidae</taxon>
        <taxon>Rotaria</taxon>
    </lineage>
</organism>
<dbReference type="AlphaFoldDB" id="A0A8S3B8X2"/>
<dbReference type="EMBL" id="CAJOBJ010123677">
    <property type="protein sequence ID" value="CAF4688593.1"/>
    <property type="molecule type" value="Genomic_DNA"/>
</dbReference>
<gene>
    <name evidence="1" type="ORF">GIL414_LOCUS42577</name>
    <name evidence="2" type="ORF">SMN809_LOCUS45309</name>
</gene>
<comment type="caution">
    <text evidence="2">The sequence shown here is derived from an EMBL/GenBank/DDBJ whole genome shotgun (WGS) entry which is preliminary data.</text>
</comment>
<protein>
    <submittedName>
        <fullName evidence="2">Uncharacterized protein</fullName>
    </submittedName>
</protein>
<dbReference type="Proteomes" id="UP000676336">
    <property type="component" value="Unassembled WGS sequence"/>
</dbReference>
<name>A0A8S3B8X2_9BILA</name>
<accession>A0A8S3B8X2</accession>
<evidence type="ECO:0000313" key="3">
    <source>
        <dbReference type="Proteomes" id="UP000676336"/>
    </source>
</evidence>
<evidence type="ECO:0000313" key="1">
    <source>
        <dbReference type="EMBL" id="CAF4688593.1"/>
    </source>
</evidence>
<evidence type="ECO:0000313" key="2">
    <source>
        <dbReference type="EMBL" id="CAF4755258.1"/>
    </source>
</evidence>
<dbReference type="Proteomes" id="UP000681720">
    <property type="component" value="Unassembled WGS sequence"/>
</dbReference>
<reference evidence="2" key="1">
    <citation type="submission" date="2021-02" db="EMBL/GenBank/DDBJ databases">
        <authorList>
            <person name="Nowell W R."/>
        </authorList>
    </citation>
    <scope>NUCLEOTIDE SEQUENCE</scope>
</reference>
<dbReference type="EMBL" id="CAJOBI010138137">
    <property type="protein sequence ID" value="CAF4755258.1"/>
    <property type="molecule type" value="Genomic_DNA"/>
</dbReference>
<feature type="non-terminal residue" evidence="2">
    <location>
        <position position="1"/>
    </location>
</feature>
<proteinExistence type="predicted"/>
<sequence>VEENVANIKPVSNEEIFNFLIRIHRLIQKVRTFVFMTRSIASLQRYVQERSDSNEGGLILDVKVSFNLQHCFIL</sequence>